<name>A0A193QIV6_SODGM</name>
<organism evidence="1 2">
    <name type="scientific">Sodalis glossinidius (strain morsitans)</name>
    <dbReference type="NCBI Taxonomy" id="343509"/>
    <lineage>
        <taxon>Bacteria</taxon>
        <taxon>Pseudomonadati</taxon>
        <taxon>Pseudomonadota</taxon>
        <taxon>Gammaproteobacteria</taxon>
        <taxon>Enterobacterales</taxon>
        <taxon>Bruguierivoracaceae</taxon>
        <taxon>Sodalis</taxon>
    </lineage>
</organism>
<dbReference type="EMBL" id="LN854557">
    <property type="protein sequence ID" value="CRL45101.1"/>
    <property type="molecule type" value="Genomic_DNA"/>
</dbReference>
<dbReference type="AlphaFoldDB" id="A0A193QIV6"/>
<dbReference type="Proteomes" id="UP000245838">
    <property type="component" value="Chromosome sggmmb4_Chromosome"/>
</dbReference>
<accession>A0A193QIV6</accession>
<evidence type="ECO:0000313" key="1">
    <source>
        <dbReference type="EMBL" id="CRL45101.1"/>
    </source>
</evidence>
<evidence type="ECO:0000313" key="2">
    <source>
        <dbReference type="Proteomes" id="UP000245838"/>
    </source>
</evidence>
<reference evidence="1 2" key="1">
    <citation type="submission" date="2015-05" db="EMBL/GenBank/DDBJ databases">
        <authorList>
            <person name="Goodhead I."/>
        </authorList>
    </citation>
    <scope>NUCLEOTIDE SEQUENCE [LARGE SCALE GENOMIC DNA]</scope>
    <source>
        <strain evidence="2">morsitans</strain>
    </source>
</reference>
<proteinExistence type="predicted"/>
<protein>
    <submittedName>
        <fullName evidence="1">Uncharacterized protein</fullName>
    </submittedName>
</protein>
<sequence length="33" mass="4220">MLLIDFVDDFNDREMIRHEKVYPTGLRRTRYYR</sequence>
<gene>
    <name evidence="1" type="ORF">SGGMMB4_02634</name>
</gene>